<dbReference type="SMART" id="SM00448">
    <property type="entry name" value="REC"/>
    <property type="match status" value="1"/>
</dbReference>
<dbReference type="InterPro" id="IPR001789">
    <property type="entry name" value="Sig_transdc_resp-reg_receiver"/>
</dbReference>
<dbReference type="SMART" id="SM00471">
    <property type="entry name" value="HDc"/>
    <property type="match status" value="1"/>
</dbReference>
<dbReference type="InterPro" id="IPR003607">
    <property type="entry name" value="HD/PDEase_dom"/>
</dbReference>
<keyword evidence="6" id="KW-1185">Reference proteome</keyword>
<dbReference type="GO" id="GO:0071111">
    <property type="term" value="F:cyclic-guanylate-specific phosphodiesterase activity"/>
    <property type="evidence" value="ECO:0007669"/>
    <property type="project" value="UniProtKB-EC"/>
</dbReference>
<dbReference type="InterPro" id="IPR011006">
    <property type="entry name" value="CheY-like_superfamily"/>
</dbReference>
<dbReference type="CDD" id="cd17569">
    <property type="entry name" value="REC_HupR-like"/>
    <property type="match status" value="1"/>
</dbReference>
<dbReference type="PANTHER" id="PTHR45228">
    <property type="entry name" value="CYCLIC DI-GMP PHOSPHODIESTERASE TM_0186-RELATED"/>
    <property type="match status" value="1"/>
</dbReference>
<dbReference type="InterPro" id="IPR037522">
    <property type="entry name" value="HD_GYP_dom"/>
</dbReference>
<evidence type="ECO:0000259" key="3">
    <source>
        <dbReference type="PROSITE" id="PS51831"/>
    </source>
</evidence>
<dbReference type="Pfam" id="PF13487">
    <property type="entry name" value="HD_5"/>
    <property type="match status" value="1"/>
</dbReference>
<proteinExistence type="predicted"/>
<dbReference type="PROSITE" id="PS51831">
    <property type="entry name" value="HD"/>
    <property type="match status" value="1"/>
</dbReference>
<dbReference type="PROSITE" id="PS50110">
    <property type="entry name" value="RESPONSE_REGULATORY"/>
    <property type="match status" value="1"/>
</dbReference>
<dbReference type="InterPro" id="IPR006674">
    <property type="entry name" value="HD_domain"/>
</dbReference>
<keyword evidence="1" id="KW-0597">Phosphoprotein</keyword>
<accession>A0A6V8LJL0</accession>
<feature type="domain" description="Response regulatory" evidence="2">
    <location>
        <begin position="14"/>
        <end position="129"/>
    </location>
</feature>
<dbReference type="GO" id="GO:0000160">
    <property type="term" value="P:phosphorelay signal transduction system"/>
    <property type="evidence" value="ECO:0007669"/>
    <property type="project" value="InterPro"/>
</dbReference>
<sequence>MSPLEVPSNARQGRVLFVDDDQAILDSFRAAFSRRYILGLAGNAQEGLALLASGRRFDVLVTDVRMPGMSGLDFLARARELAPWSVRIVLTGHADVETAARAVNQGHVYKFLTKPCPRPELAIALEEALRHGRGQSRLDEQALKGFLSALHFRNLETSDHVERVGSLSRKIALAMAWNEEDADLLRMAATLHDIGKIGIPDAVLLKPGRLSAEEFGIMKHHPGIGREMLKEADSPLLRMARDVAAHHHERPDGAGYPEGLRGKDIPVGARIVAVADVYDALISDRVYRPRFPRREALEIISGGGGTAFDPDVVAAFQRIV</sequence>
<dbReference type="EMBL" id="BLTE01000002">
    <property type="protein sequence ID" value="GFK92922.1"/>
    <property type="molecule type" value="Genomic_DNA"/>
</dbReference>
<dbReference type="EC" id="3.1.4.52" evidence="5"/>
<dbReference type="Gene3D" id="3.40.50.2300">
    <property type="match status" value="1"/>
</dbReference>
<dbReference type="Proteomes" id="UP000494245">
    <property type="component" value="Unassembled WGS sequence"/>
</dbReference>
<organism evidence="5 6">
    <name type="scientific">Fundidesulfovibrio magnetotacticus</name>
    <dbReference type="NCBI Taxonomy" id="2730080"/>
    <lineage>
        <taxon>Bacteria</taxon>
        <taxon>Pseudomonadati</taxon>
        <taxon>Thermodesulfobacteriota</taxon>
        <taxon>Desulfovibrionia</taxon>
        <taxon>Desulfovibrionales</taxon>
        <taxon>Desulfovibrionaceae</taxon>
        <taxon>Fundidesulfovibrio</taxon>
    </lineage>
</organism>
<evidence type="ECO:0000259" key="2">
    <source>
        <dbReference type="PROSITE" id="PS50110"/>
    </source>
</evidence>
<dbReference type="RefSeq" id="WP_173081451.1">
    <property type="nucleotide sequence ID" value="NZ_BLTE01000002.1"/>
</dbReference>
<protein>
    <submittedName>
        <fullName evidence="5">Cyclic di-GMP phosphodiesterase response regulator RpfG</fullName>
        <ecNumber evidence="5">3.1.4.52</ecNumber>
    </submittedName>
</protein>
<comment type="caution">
    <text evidence="5">The sequence shown here is derived from an EMBL/GenBank/DDBJ whole genome shotgun (WGS) entry which is preliminary data.</text>
</comment>
<evidence type="ECO:0000256" key="1">
    <source>
        <dbReference type="PROSITE-ProRule" id="PRU00169"/>
    </source>
</evidence>
<evidence type="ECO:0000313" key="5">
    <source>
        <dbReference type="EMBL" id="GFK92922.1"/>
    </source>
</evidence>
<dbReference type="Pfam" id="PF00072">
    <property type="entry name" value="Response_reg"/>
    <property type="match status" value="1"/>
</dbReference>
<evidence type="ECO:0000259" key="4">
    <source>
        <dbReference type="PROSITE" id="PS51832"/>
    </source>
</evidence>
<dbReference type="AlphaFoldDB" id="A0A6V8LJL0"/>
<dbReference type="PROSITE" id="PS51832">
    <property type="entry name" value="HD_GYP"/>
    <property type="match status" value="1"/>
</dbReference>
<evidence type="ECO:0000313" key="6">
    <source>
        <dbReference type="Proteomes" id="UP000494245"/>
    </source>
</evidence>
<reference evidence="5 6" key="1">
    <citation type="submission" date="2020-04" db="EMBL/GenBank/DDBJ databases">
        <authorList>
            <consortium name="Desulfovibrio sp. FSS-1 genome sequencing consortium"/>
            <person name="Shimoshige H."/>
            <person name="Kobayashi H."/>
            <person name="Maekawa T."/>
        </authorList>
    </citation>
    <scope>NUCLEOTIDE SEQUENCE [LARGE SCALE GENOMIC DNA]</scope>
    <source>
        <strain evidence="5 6">SIID29052-01</strain>
    </source>
</reference>
<dbReference type="SUPFAM" id="SSF52172">
    <property type="entry name" value="CheY-like"/>
    <property type="match status" value="1"/>
</dbReference>
<feature type="domain" description="HD-GYP" evidence="4">
    <location>
        <begin position="135"/>
        <end position="320"/>
    </location>
</feature>
<dbReference type="CDD" id="cd00077">
    <property type="entry name" value="HDc"/>
    <property type="match status" value="1"/>
</dbReference>
<dbReference type="InterPro" id="IPR052020">
    <property type="entry name" value="Cyclic_di-GMP/3'3'-cGAMP_PDE"/>
</dbReference>
<keyword evidence="5" id="KW-0378">Hydrolase</keyword>
<name>A0A6V8LJL0_9BACT</name>
<feature type="modified residue" description="4-aspartylphosphate" evidence="1">
    <location>
        <position position="63"/>
    </location>
</feature>
<reference evidence="5 6" key="2">
    <citation type="submission" date="2020-05" db="EMBL/GenBank/DDBJ databases">
        <title>Draft genome sequence of Desulfovibrio sp. strainFSS-1.</title>
        <authorList>
            <person name="Shimoshige H."/>
            <person name="Kobayashi H."/>
            <person name="Maekawa T."/>
        </authorList>
    </citation>
    <scope>NUCLEOTIDE SEQUENCE [LARGE SCALE GENOMIC DNA]</scope>
    <source>
        <strain evidence="5 6">SIID29052-01</strain>
    </source>
</reference>
<feature type="domain" description="HD" evidence="3">
    <location>
        <begin position="157"/>
        <end position="281"/>
    </location>
</feature>
<gene>
    <name evidence="5" type="primary">rpfG_3</name>
    <name evidence="5" type="ORF">NNJEOMEG_00750</name>
</gene>
<dbReference type="SUPFAM" id="SSF109604">
    <property type="entry name" value="HD-domain/PDEase-like"/>
    <property type="match status" value="1"/>
</dbReference>
<dbReference type="Gene3D" id="1.10.3210.10">
    <property type="entry name" value="Hypothetical protein af1432"/>
    <property type="match status" value="1"/>
</dbReference>